<evidence type="ECO:0000313" key="13">
    <source>
        <dbReference type="EMBL" id="NEV90509.1"/>
    </source>
</evidence>
<feature type="domain" description="Glycosyl transferase family 3" evidence="11">
    <location>
        <begin position="76"/>
        <end position="167"/>
    </location>
</feature>
<comment type="subcellular location">
    <subcellularLocation>
        <location evidence="1">Cell membrane</location>
        <topology evidence="1">Multi-pass membrane protein</topology>
    </subcellularLocation>
</comment>
<evidence type="ECO:0000256" key="2">
    <source>
        <dbReference type="ARBA" id="ARBA00022475"/>
    </source>
</evidence>
<dbReference type="SUPFAM" id="SSF52418">
    <property type="entry name" value="Nucleoside phosphorylase/phosphoribosyltransferase catalytic domain"/>
    <property type="match status" value="1"/>
</dbReference>
<evidence type="ECO:0000256" key="6">
    <source>
        <dbReference type="ARBA" id="ARBA00022822"/>
    </source>
</evidence>
<dbReference type="Pfam" id="PF01810">
    <property type="entry name" value="LysE"/>
    <property type="match status" value="1"/>
</dbReference>
<dbReference type="GO" id="GO:0000162">
    <property type="term" value="P:L-tryptophan biosynthetic process"/>
    <property type="evidence" value="ECO:0007669"/>
    <property type="project" value="UniProtKB-KW"/>
</dbReference>
<feature type="transmembrane region" description="Helical" evidence="10">
    <location>
        <begin position="232"/>
        <end position="251"/>
    </location>
</feature>
<accession>A0A6B3QQY7</accession>
<proteinExistence type="predicted"/>
<dbReference type="InterPro" id="IPR017459">
    <property type="entry name" value="Glycosyl_Trfase_fam3_N_dom"/>
</dbReference>
<evidence type="ECO:0000256" key="10">
    <source>
        <dbReference type="SAM" id="Phobius"/>
    </source>
</evidence>
<reference evidence="13" key="1">
    <citation type="journal article" date="2020" name="Microorganisms">
        <title>Isolation, Genomic and Metabolomic Characterization of Streptomyces tendae VITAKN with Quorum Sensing Inhibitory Activity from Southern India.</title>
        <authorList>
            <person name="Ishaque N.M."/>
            <person name="Burgsdorf I."/>
            <person name="Limlingan Malit J.J."/>
            <person name="Saha S."/>
            <person name="Teta R."/>
            <person name="Ewe D."/>
            <person name="Kannabiran K."/>
            <person name="Hrouzek P."/>
            <person name="Steindler L."/>
            <person name="Costantino V."/>
            <person name="Saurav K."/>
        </authorList>
    </citation>
    <scope>NUCLEOTIDE SEQUENCE</scope>
    <source>
        <strain evidence="13">VITAKN</strain>
    </source>
</reference>
<dbReference type="AlphaFoldDB" id="A0A6B3QQY7"/>
<feature type="transmembrane region" description="Helical" evidence="10">
    <location>
        <begin position="413"/>
        <end position="431"/>
    </location>
</feature>
<dbReference type="Gene3D" id="1.20.970.10">
    <property type="entry name" value="Transferase, Pyrimidine Nucleoside Phosphorylase, Chain C"/>
    <property type="match status" value="1"/>
</dbReference>
<keyword evidence="6" id="KW-0822">Tryptophan biosynthesis</keyword>
<evidence type="ECO:0000256" key="1">
    <source>
        <dbReference type="ARBA" id="ARBA00004651"/>
    </source>
</evidence>
<dbReference type="SUPFAM" id="SSF47648">
    <property type="entry name" value="Nucleoside phosphorylase/phosphoribosyltransferase N-terminal domain"/>
    <property type="match status" value="1"/>
</dbReference>
<dbReference type="GO" id="GO:0005829">
    <property type="term" value="C:cytosol"/>
    <property type="evidence" value="ECO:0007669"/>
    <property type="project" value="TreeGrafter"/>
</dbReference>
<feature type="transmembrane region" description="Helical" evidence="10">
    <location>
        <begin position="263"/>
        <end position="287"/>
    </location>
</feature>
<organism evidence="13">
    <name type="scientific">Streptomyces tendae</name>
    <dbReference type="NCBI Taxonomy" id="1932"/>
    <lineage>
        <taxon>Bacteria</taxon>
        <taxon>Bacillati</taxon>
        <taxon>Actinomycetota</taxon>
        <taxon>Actinomycetes</taxon>
        <taxon>Kitasatosporales</taxon>
        <taxon>Streptomycetaceae</taxon>
        <taxon>Streptomyces</taxon>
    </lineage>
</organism>
<dbReference type="EMBL" id="JAAIFS010000006">
    <property type="protein sequence ID" value="NEV90509.1"/>
    <property type="molecule type" value="Genomic_DNA"/>
</dbReference>
<dbReference type="InterPro" id="IPR036320">
    <property type="entry name" value="Glycosyl_Trfase_fam3_N_dom_sf"/>
</dbReference>
<evidence type="ECO:0000256" key="7">
    <source>
        <dbReference type="ARBA" id="ARBA00022989"/>
    </source>
</evidence>
<evidence type="ECO:0000259" key="11">
    <source>
        <dbReference type="Pfam" id="PF00591"/>
    </source>
</evidence>
<feature type="transmembrane region" description="Helical" evidence="10">
    <location>
        <begin position="338"/>
        <end position="360"/>
    </location>
</feature>
<gene>
    <name evidence="13" type="primary">trpD</name>
    <name evidence="13" type="ORF">GUR47_28180</name>
</gene>
<protein>
    <submittedName>
        <fullName evidence="13">Anthranilate phosphoribosyltransferase</fullName>
        <ecNumber evidence="13">2.4.2.18</ecNumber>
    </submittedName>
</protein>
<dbReference type="InterPro" id="IPR005940">
    <property type="entry name" value="Anthranilate_Pribosyl_Tfrase"/>
</dbReference>
<keyword evidence="8 10" id="KW-0472">Membrane</keyword>
<dbReference type="Gene3D" id="3.40.1030.10">
    <property type="entry name" value="Nucleoside phosphorylase/phosphoribosyltransferase catalytic domain"/>
    <property type="match status" value="1"/>
</dbReference>
<dbReference type="InterPro" id="IPR000312">
    <property type="entry name" value="Glycosyl_Trfase_fam3"/>
</dbReference>
<dbReference type="Pfam" id="PF00591">
    <property type="entry name" value="Glycos_transf_3"/>
    <property type="match status" value="1"/>
</dbReference>
<keyword evidence="6" id="KW-0028">Amino-acid biosynthesis</keyword>
<sequence length="434" mass="46140">MTPFREFLAKTADGRPLSRQEAADAFTVMTTGEATPSQIGAFLMALRVRGETVEEIAGAATSLRGRMRPVRAPEGAIDIVGTGGDASGSYNISTCAALIVAGVGVPVAKHGNRALSSRSGATDVLGALGVRTELSPAGVEHCLDAAGIGFMHAPNHHPALRHVAPTRVGSGLRGPADLNAWRRSGSRRSWSAKVWPEFLMSSPPRKRCWHSSPVHRATGATAREWPAMSVEFLLTAFIIVVSPGTGAVYTVGTGLARGLRMSVVAAFGCTLGIVPHLAAAIAGLAAILHTSAVAFESFKWAGVGYLLFLAWQTLREKGAMKIETEETGKGRDASATQVTWTAILINFLNPKLSMFFLAFLPQFVPTDSTNSLPQMLQLSAVFMIMTFVVFVIYGALAAAVRDHVISRPKVMDWMRRTFAVAFVGLGVQLALASR</sequence>
<feature type="transmembrane region" description="Helical" evidence="10">
    <location>
        <begin position="380"/>
        <end position="401"/>
    </location>
</feature>
<evidence type="ECO:0000256" key="3">
    <source>
        <dbReference type="ARBA" id="ARBA00022676"/>
    </source>
</evidence>
<comment type="caution">
    <text evidence="13">The sequence shown here is derived from an EMBL/GenBank/DDBJ whole genome shotgun (WGS) entry which is preliminary data.</text>
</comment>
<name>A0A6B3QQY7_STRTE</name>
<feature type="domain" description="Glycosyl transferase family 3 N-terminal" evidence="12">
    <location>
        <begin position="6"/>
        <end position="64"/>
    </location>
</feature>
<evidence type="ECO:0000256" key="9">
    <source>
        <dbReference type="ARBA" id="ARBA00023141"/>
    </source>
</evidence>
<keyword evidence="7 10" id="KW-1133">Transmembrane helix</keyword>
<keyword evidence="2" id="KW-1003">Cell membrane</keyword>
<dbReference type="GO" id="GO:0006865">
    <property type="term" value="P:amino acid transport"/>
    <property type="evidence" value="ECO:0007669"/>
    <property type="project" value="InterPro"/>
</dbReference>
<keyword evidence="4 13" id="KW-0808">Transferase</keyword>
<keyword evidence="5 10" id="KW-0812">Transmembrane</keyword>
<evidence type="ECO:0000259" key="12">
    <source>
        <dbReference type="Pfam" id="PF02885"/>
    </source>
</evidence>
<feature type="transmembrane region" description="Helical" evidence="10">
    <location>
        <begin position="293"/>
        <end position="311"/>
    </location>
</feature>
<dbReference type="GO" id="GO:0005886">
    <property type="term" value="C:plasma membrane"/>
    <property type="evidence" value="ECO:0007669"/>
    <property type="project" value="UniProtKB-SubCell"/>
</dbReference>
<dbReference type="GO" id="GO:0004048">
    <property type="term" value="F:anthranilate phosphoribosyltransferase activity"/>
    <property type="evidence" value="ECO:0007669"/>
    <property type="project" value="UniProtKB-EC"/>
</dbReference>
<evidence type="ECO:0000256" key="5">
    <source>
        <dbReference type="ARBA" id="ARBA00022692"/>
    </source>
</evidence>
<keyword evidence="9" id="KW-0057">Aromatic amino acid biosynthesis</keyword>
<dbReference type="InterPro" id="IPR001123">
    <property type="entry name" value="LeuE-type"/>
</dbReference>
<dbReference type="NCBIfam" id="TIGR01245">
    <property type="entry name" value="trpD"/>
    <property type="match status" value="1"/>
</dbReference>
<dbReference type="EC" id="2.4.2.18" evidence="13"/>
<dbReference type="PANTHER" id="PTHR43285">
    <property type="entry name" value="ANTHRANILATE PHOSPHORIBOSYLTRANSFERASE"/>
    <property type="match status" value="1"/>
</dbReference>
<dbReference type="Pfam" id="PF02885">
    <property type="entry name" value="Glycos_trans_3N"/>
    <property type="match status" value="1"/>
</dbReference>
<evidence type="ECO:0000256" key="4">
    <source>
        <dbReference type="ARBA" id="ARBA00022679"/>
    </source>
</evidence>
<keyword evidence="3 13" id="KW-0328">Glycosyltransferase</keyword>
<dbReference type="InterPro" id="IPR035902">
    <property type="entry name" value="Nuc_phospho_transferase"/>
</dbReference>
<evidence type="ECO:0000256" key="8">
    <source>
        <dbReference type="ARBA" id="ARBA00023136"/>
    </source>
</evidence>
<dbReference type="PANTHER" id="PTHR43285:SF2">
    <property type="entry name" value="ANTHRANILATE PHOSPHORIBOSYLTRANSFERASE"/>
    <property type="match status" value="1"/>
</dbReference>